<gene>
    <name evidence="2" type="ORF">PPACK8108_LOCUS1316</name>
</gene>
<name>A0AAV0AJL3_PHAPC</name>
<dbReference type="PANTHER" id="PTHR23274">
    <property type="entry name" value="DNA HELICASE-RELATED"/>
    <property type="match status" value="1"/>
</dbReference>
<keyword evidence="3" id="KW-1185">Reference proteome</keyword>
<sequence length="181" mass="20284">FTSFSIDSIADNNKEELTVESLNKLNIPGFPKSKLSLKIGCPIVLLRNLNLSNGLSNGTRLIITDISINVLRCKILTEGFEGKEVWLPKVKLIHEATENVPVSFYRFQFPVDLAYAMTINKSQGQSISKISISLPNPVFSHGQLYVALTRVRKYTDCLLCILNIKEEKETLNIVYKPAVNV</sequence>
<evidence type="ECO:0000259" key="1">
    <source>
        <dbReference type="Pfam" id="PF21530"/>
    </source>
</evidence>
<dbReference type="PANTHER" id="PTHR23274:SF51">
    <property type="entry name" value="OS03G0423850 PROTEIN"/>
    <property type="match status" value="1"/>
</dbReference>
<feature type="non-terminal residue" evidence="2">
    <location>
        <position position="1"/>
    </location>
</feature>
<dbReference type="GO" id="GO:0005657">
    <property type="term" value="C:replication fork"/>
    <property type="evidence" value="ECO:0007669"/>
    <property type="project" value="TreeGrafter"/>
</dbReference>
<dbReference type="AlphaFoldDB" id="A0AAV0AJL3"/>
<dbReference type="InterPro" id="IPR027417">
    <property type="entry name" value="P-loop_NTPase"/>
</dbReference>
<accession>A0AAV0AJL3</accession>
<dbReference type="GO" id="GO:0016787">
    <property type="term" value="F:hydrolase activity"/>
    <property type="evidence" value="ECO:0007669"/>
    <property type="project" value="UniProtKB-KW"/>
</dbReference>
<dbReference type="CDD" id="cd18809">
    <property type="entry name" value="SF1_C_RecD"/>
    <property type="match status" value="1"/>
</dbReference>
<evidence type="ECO:0000313" key="2">
    <source>
        <dbReference type="EMBL" id="CAH7666950.1"/>
    </source>
</evidence>
<reference evidence="2" key="1">
    <citation type="submission" date="2022-06" db="EMBL/GenBank/DDBJ databases">
        <authorList>
            <consortium name="SYNGENTA / RWTH Aachen University"/>
        </authorList>
    </citation>
    <scope>NUCLEOTIDE SEQUENCE</scope>
</reference>
<comment type="caution">
    <text evidence="2">The sequence shown here is derived from an EMBL/GenBank/DDBJ whole genome shotgun (WGS) entry which is preliminary data.</text>
</comment>
<dbReference type="Proteomes" id="UP001153365">
    <property type="component" value="Unassembled WGS sequence"/>
</dbReference>
<dbReference type="GO" id="GO:0006260">
    <property type="term" value="P:DNA replication"/>
    <property type="evidence" value="ECO:0007669"/>
    <property type="project" value="TreeGrafter"/>
</dbReference>
<dbReference type="InterPro" id="IPR049163">
    <property type="entry name" value="Pif1-like_2B_dom"/>
</dbReference>
<dbReference type="EMBL" id="CALTRL010000177">
    <property type="protein sequence ID" value="CAH7666950.1"/>
    <property type="molecule type" value="Genomic_DNA"/>
</dbReference>
<feature type="domain" description="DNA helicase Pif1-like 2B" evidence="1">
    <location>
        <begin position="21"/>
        <end position="65"/>
    </location>
</feature>
<dbReference type="Gene3D" id="3.40.50.300">
    <property type="entry name" value="P-loop containing nucleotide triphosphate hydrolases"/>
    <property type="match status" value="1"/>
</dbReference>
<dbReference type="Pfam" id="PF21530">
    <property type="entry name" value="Pif1_2B_dom"/>
    <property type="match status" value="1"/>
</dbReference>
<proteinExistence type="predicted"/>
<evidence type="ECO:0000313" key="3">
    <source>
        <dbReference type="Proteomes" id="UP001153365"/>
    </source>
</evidence>
<organism evidence="2 3">
    <name type="scientific">Phakopsora pachyrhizi</name>
    <name type="common">Asian soybean rust disease fungus</name>
    <dbReference type="NCBI Taxonomy" id="170000"/>
    <lineage>
        <taxon>Eukaryota</taxon>
        <taxon>Fungi</taxon>
        <taxon>Dikarya</taxon>
        <taxon>Basidiomycota</taxon>
        <taxon>Pucciniomycotina</taxon>
        <taxon>Pucciniomycetes</taxon>
        <taxon>Pucciniales</taxon>
        <taxon>Phakopsoraceae</taxon>
        <taxon>Phakopsora</taxon>
    </lineage>
</organism>
<keyword evidence="2" id="KW-0378">Hydrolase</keyword>
<protein>
    <submittedName>
        <fullName evidence="2">P-loop containing nucleoside triphosphate hydrolase protein</fullName>
    </submittedName>
</protein>
<dbReference type="SUPFAM" id="SSF52540">
    <property type="entry name" value="P-loop containing nucleoside triphosphate hydrolases"/>
    <property type="match status" value="1"/>
</dbReference>